<gene>
    <name evidence="1" type="ORF">CALMAC_LOCUS4495</name>
</gene>
<sequence length="188" mass="21365">MDGIVKIEETVMEIDGEELDIMHSAEELDVKTEMTSDTDGKIERIKHENWGCDDSPIIPINFVKIEKDEPEMCVEDPVHYKDTVQLNEELNIKNHICADPKSASPDIKRIKTEHDTEKRNESDLSTANMAAKADSDASTLHTEFDFKDESHPSTWARKKRGLDKIERLLETHYSFATIANSLPALNVI</sequence>
<dbReference type="Proteomes" id="UP000410492">
    <property type="component" value="Unassembled WGS sequence"/>
</dbReference>
<protein>
    <submittedName>
        <fullName evidence="1">Uncharacterized protein</fullName>
    </submittedName>
</protein>
<dbReference type="OrthoDB" id="8196265at2759"/>
<evidence type="ECO:0000313" key="2">
    <source>
        <dbReference type="Proteomes" id="UP000410492"/>
    </source>
</evidence>
<keyword evidence="2" id="KW-1185">Reference proteome</keyword>
<dbReference type="EMBL" id="CAACVG010006454">
    <property type="protein sequence ID" value="VEN40283.1"/>
    <property type="molecule type" value="Genomic_DNA"/>
</dbReference>
<proteinExistence type="predicted"/>
<name>A0A653BXI9_CALMS</name>
<organism evidence="1 2">
    <name type="scientific">Callosobruchus maculatus</name>
    <name type="common">Southern cowpea weevil</name>
    <name type="synonym">Pulse bruchid</name>
    <dbReference type="NCBI Taxonomy" id="64391"/>
    <lineage>
        <taxon>Eukaryota</taxon>
        <taxon>Metazoa</taxon>
        <taxon>Ecdysozoa</taxon>
        <taxon>Arthropoda</taxon>
        <taxon>Hexapoda</taxon>
        <taxon>Insecta</taxon>
        <taxon>Pterygota</taxon>
        <taxon>Neoptera</taxon>
        <taxon>Endopterygota</taxon>
        <taxon>Coleoptera</taxon>
        <taxon>Polyphaga</taxon>
        <taxon>Cucujiformia</taxon>
        <taxon>Chrysomeloidea</taxon>
        <taxon>Chrysomelidae</taxon>
        <taxon>Bruchinae</taxon>
        <taxon>Bruchini</taxon>
        <taxon>Callosobruchus</taxon>
    </lineage>
</organism>
<dbReference type="AlphaFoldDB" id="A0A653BXI9"/>
<evidence type="ECO:0000313" key="1">
    <source>
        <dbReference type="EMBL" id="VEN40283.1"/>
    </source>
</evidence>
<accession>A0A653BXI9</accession>
<reference evidence="1 2" key="1">
    <citation type="submission" date="2019-01" db="EMBL/GenBank/DDBJ databases">
        <authorList>
            <person name="Sayadi A."/>
        </authorList>
    </citation>
    <scope>NUCLEOTIDE SEQUENCE [LARGE SCALE GENOMIC DNA]</scope>
</reference>